<keyword evidence="4" id="KW-1185">Reference proteome</keyword>
<dbReference type="SUPFAM" id="SSF50685">
    <property type="entry name" value="Barwin-like endoglucanases"/>
    <property type="match status" value="1"/>
</dbReference>
<evidence type="ECO:0000256" key="1">
    <source>
        <dbReference type="SAM" id="SignalP"/>
    </source>
</evidence>
<organism evidence="3 4">
    <name type="scientific">Clitoria ternatea</name>
    <name type="common">Butterfly pea</name>
    <dbReference type="NCBI Taxonomy" id="43366"/>
    <lineage>
        <taxon>Eukaryota</taxon>
        <taxon>Viridiplantae</taxon>
        <taxon>Streptophyta</taxon>
        <taxon>Embryophyta</taxon>
        <taxon>Tracheophyta</taxon>
        <taxon>Spermatophyta</taxon>
        <taxon>Magnoliopsida</taxon>
        <taxon>eudicotyledons</taxon>
        <taxon>Gunneridae</taxon>
        <taxon>Pentapetalae</taxon>
        <taxon>rosids</taxon>
        <taxon>fabids</taxon>
        <taxon>Fabales</taxon>
        <taxon>Fabaceae</taxon>
        <taxon>Papilionoideae</taxon>
        <taxon>50 kb inversion clade</taxon>
        <taxon>NPAAA clade</taxon>
        <taxon>indigoferoid/millettioid clade</taxon>
        <taxon>Phaseoleae</taxon>
        <taxon>Clitoria</taxon>
    </lineage>
</organism>
<dbReference type="AlphaFoldDB" id="A0AAN9F2B9"/>
<dbReference type="InterPro" id="IPR036908">
    <property type="entry name" value="RlpA-like_sf"/>
</dbReference>
<keyword evidence="1" id="KW-0732">Signal</keyword>
<sequence length="115" mass="12259">MALHLFCGFLVTTLIFMQTLADTASTDCFTHSRAAYYPNSEDHGTDGACGFGSFGATINGGDVSAASDLYRNGVGCGACYQWRSQFLSATGALRCYSGMYKVLLVRLGSVAKQRS</sequence>
<dbReference type="Proteomes" id="UP001359559">
    <property type="component" value="Unassembled WGS sequence"/>
</dbReference>
<dbReference type="Gene3D" id="2.40.40.10">
    <property type="entry name" value="RlpA-like domain"/>
    <property type="match status" value="1"/>
</dbReference>
<feature type="domain" description="Expansin-like EG45" evidence="2">
    <location>
        <begin position="46"/>
        <end position="115"/>
    </location>
</feature>
<accession>A0AAN9F2B9</accession>
<dbReference type="EMBL" id="JAYKXN010000008">
    <property type="protein sequence ID" value="KAK7265905.1"/>
    <property type="molecule type" value="Genomic_DNA"/>
</dbReference>
<dbReference type="PROSITE" id="PS50842">
    <property type="entry name" value="EXPANSIN_EG45"/>
    <property type="match status" value="1"/>
</dbReference>
<evidence type="ECO:0000259" key="2">
    <source>
        <dbReference type="PROSITE" id="PS50842"/>
    </source>
</evidence>
<reference evidence="3 4" key="1">
    <citation type="submission" date="2024-01" db="EMBL/GenBank/DDBJ databases">
        <title>The genomes of 5 underutilized Papilionoideae crops provide insights into root nodulation and disease resistance.</title>
        <authorList>
            <person name="Yuan L."/>
        </authorList>
    </citation>
    <scope>NUCLEOTIDE SEQUENCE [LARGE SCALE GENOMIC DNA]</scope>
    <source>
        <strain evidence="3">LY-2023</strain>
        <tissue evidence="3">Leaf</tissue>
    </source>
</reference>
<evidence type="ECO:0000313" key="3">
    <source>
        <dbReference type="EMBL" id="KAK7265905.1"/>
    </source>
</evidence>
<protein>
    <recommendedName>
        <fullName evidence="2">Expansin-like EG45 domain-containing protein</fullName>
    </recommendedName>
</protein>
<proteinExistence type="predicted"/>
<feature type="chain" id="PRO_5042959958" description="Expansin-like EG45 domain-containing protein" evidence="1">
    <location>
        <begin position="22"/>
        <end position="115"/>
    </location>
</feature>
<dbReference type="InterPro" id="IPR007112">
    <property type="entry name" value="Expansin/allergen_DPBB_dom"/>
</dbReference>
<evidence type="ECO:0000313" key="4">
    <source>
        <dbReference type="Proteomes" id="UP001359559"/>
    </source>
</evidence>
<name>A0AAN9F2B9_CLITE</name>
<feature type="signal peptide" evidence="1">
    <location>
        <begin position="1"/>
        <end position="21"/>
    </location>
</feature>
<gene>
    <name evidence="3" type="ORF">RJT34_33530</name>
</gene>
<comment type="caution">
    <text evidence="3">The sequence shown here is derived from an EMBL/GenBank/DDBJ whole genome shotgun (WGS) entry which is preliminary data.</text>
</comment>